<dbReference type="Gene3D" id="3.40.50.300">
    <property type="entry name" value="P-loop containing nucleotide triphosphate hydrolases"/>
    <property type="match status" value="1"/>
</dbReference>
<reference evidence="3 4" key="1">
    <citation type="submission" date="2024-02" db="EMBL/GenBank/DDBJ databases">
        <authorList>
            <person name="Daric V."/>
            <person name="Darras S."/>
        </authorList>
    </citation>
    <scope>NUCLEOTIDE SEQUENCE [LARGE SCALE GENOMIC DNA]</scope>
</reference>
<proteinExistence type="inferred from homology"/>
<dbReference type="InterPro" id="IPR005225">
    <property type="entry name" value="Small_GTP-bd"/>
</dbReference>
<evidence type="ECO:0000256" key="2">
    <source>
        <dbReference type="ARBA" id="ARBA00022741"/>
    </source>
</evidence>
<evidence type="ECO:0000313" key="4">
    <source>
        <dbReference type="Proteomes" id="UP001642483"/>
    </source>
</evidence>
<dbReference type="Pfam" id="PF00071">
    <property type="entry name" value="Ras"/>
    <property type="match status" value="1"/>
</dbReference>
<name>A0ABP0F285_CLALP</name>
<dbReference type="PRINTS" id="PR00449">
    <property type="entry name" value="RASTRNSFRMNG"/>
</dbReference>
<evidence type="ECO:0000313" key="3">
    <source>
        <dbReference type="EMBL" id="CAK8672392.1"/>
    </source>
</evidence>
<keyword evidence="2" id="KW-0547">Nucleotide-binding</keyword>
<dbReference type="PROSITE" id="PS51421">
    <property type="entry name" value="RAS"/>
    <property type="match status" value="1"/>
</dbReference>
<gene>
    <name evidence="3" type="ORF">CVLEPA_LOCUS1345</name>
</gene>
<sequence length="207" mass="23518">MKSITAKVLVIGAQGVGKSSLTFRLAQKAFNDRVTPTIGASYYETIVEIGDHAIKLQLWDTAGQERFKAMIPMYYRNSSAVLLVYDVTDLDSFAEAKKWEEELRRYDNKKLVIYVVGNKYDIPPNLREVDQKVADSFASEIGGHFREVSALSNHGIDEMTTDLCIKLIHRYQNISIRHNETTKKDLVFDQVDLKRPTIGQNHSCCTL</sequence>
<dbReference type="SMART" id="SM00177">
    <property type="entry name" value="ARF"/>
    <property type="match status" value="1"/>
</dbReference>
<comment type="similarity">
    <text evidence="1">Belongs to the small GTPase superfamily. Rab family.</text>
</comment>
<dbReference type="SUPFAM" id="SSF52540">
    <property type="entry name" value="P-loop containing nucleoside triphosphate hydrolases"/>
    <property type="match status" value="1"/>
</dbReference>
<keyword evidence="4" id="KW-1185">Reference proteome</keyword>
<dbReference type="SMART" id="SM00175">
    <property type="entry name" value="RAB"/>
    <property type="match status" value="1"/>
</dbReference>
<dbReference type="NCBIfam" id="TIGR00231">
    <property type="entry name" value="small_GTP"/>
    <property type="match status" value="1"/>
</dbReference>
<dbReference type="SMART" id="SM00174">
    <property type="entry name" value="RHO"/>
    <property type="match status" value="1"/>
</dbReference>
<protein>
    <submittedName>
        <fullName evidence="3">Uncharacterized protein</fullName>
    </submittedName>
</protein>
<dbReference type="PROSITE" id="PS51417">
    <property type="entry name" value="ARF"/>
    <property type="match status" value="1"/>
</dbReference>
<organism evidence="3 4">
    <name type="scientific">Clavelina lepadiformis</name>
    <name type="common">Light-bulb sea squirt</name>
    <name type="synonym">Ascidia lepadiformis</name>
    <dbReference type="NCBI Taxonomy" id="159417"/>
    <lineage>
        <taxon>Eukaryota</taxon>
        <taxon>Metazoa</taxon>
        <taxon>Chordata</taxon>
        <taxon>Tunicata</taxon>
        <taxon>Ascidiacea</taxon>
        <taxon>Aplousobranchia</taxon>
        <taxon>Clavelinidae</taxon>
        <taxon>Clavelina</taxon>
    </lineage>
</organism>
<dbReference type="EMBL" id="CAWYQH010000001">
    <property type="protein sequence ID" value="CAK8672392.1"/>
    <property type="molecule type" value="Genomic_DNA"/>
</dbReference>
<dbReference type="InterPro" id="IPR001806">
    <property type="entry name" value="Small_GTPase"/>
</dbReference>
<dbReference type="PANTHER" id="PTHR47978">
    <property type="match status" value="1"/>
</dbReference>
<dbReference type="PROSITE" id="PS51419">
    <property type="entry name" value="RAB"/>
    <property type="match status" value="1"/>
</dbReference>
<accession>A0ABP0F285</accession>
<evidence type="ECO:0000256" key="1">
    <source>
        <dbReference type="ARBA" id="ARBA00006270"/>
    </source>
</evidence>
<comment type="caution">
    <text evidence="3">The sequence shown here is derived from an EMBL/GenBank/DDBJ whole genome shotgun (WGS) entry which is preliminary data.</text>
</comment>
<dbReference type="InterPro" id="IPR027417">
    <property type="entry name" value="P-loop_NTPase"/>
</dbReference>
<dbReference type="Proteomes" id="UP001642483">
    <property type="component" value="Unassembled WGS sequence"/>
</dbReference>
<dbReference type="SMART" id="SM00173">
    <property type="entry name" value="RAS"/>
    <property type="match status" value="1"/>
</dbReference>
<dbReference type="CDD" id="cd00154">
    <property type="entry name" value="Rab"/>
    <property type="match status" value="1"/>
</dbReference>